<comment type="caution">
    <text evidence="1">The sequence shown here is derived from an EMBL/GenBank/DDBJ whole genome shotgun (WGS) entry which is preliminary data.</text>
</comment>
<protein>
    <recommendedName>
        <fullName evidence="3">Restriction endonuclease</fullName>
    </recommendedName>
</protein>
<dbReference type="Proteomes" id="UP000664601">
    <property type="component" value="Unassembled WGS sequence"/>
</dbReference>
<evidence type="ECO:0000313" key="1">
    <source>
        <dbReference type="EMBL" id="MBO1306476.1"/>
    </source>
</evidence>
<dbReference type="RefSeq" id="WP_207673402.1">
    <property type="nucleotide sequence ID" value="NZ_JAFREM010000015.1"/>
</dbReference>
<evidence type="ECO:0008006" key="3">
    <source>
        <dbReference type="Google" id="ProtNLM"/>
    </source>
</evidence>
<keyword evidence="2" id="KW-1185">Reference proteome</keyword>
<dbReference type="SUPFAM" id="SSF53335">
    <property type="entry name" value="S-adenosyl-L-methionine-dependent methyltransferases"/>
    <property type="match status" value="1"/>
</dbReference>
<proteinExistence type="predicted"/>
<dbReference type="Gene3D" id="3.40.50.150">
    <property type="entry name" value="Vaccinia Virus protein VP39"/>
    <property type="match status" value="1"/>
</dbReference>
<name>A0ABS3LA34_9ENTE</name>
<accession>A0ABS3LA34</accession>
<sequence length="301" mass="35282">MTVNSYLGSVDEEHKVNILRNHPELLKILLKDQTTGKNIIWATTNKELSGSTFVDNERLIKKPIELAEAQFIKPRIKKMIEEQKERTKGRAEVFTPTWIVKKMVDTVDSEFQELSLTRYVEKMWIEITCGEAPYIVSRYDAVTGKSIPVMERVGFLDKKLQRITREIDDPKKWLRFAKKAYKATYGYEFQGDSLLIARENLLYSFIEYYEYKFNEKPKAKSLKEFANIISFNIFQMDGLKYTIPLTGDVTKVEEPTVEQIALFDFEDEIEEETKEISIGIPVLIKDWKKKKMIEFQSLQEN</sequence>
<gene>
    <name evidence="1" type="ORF">JZO70_09905</name>
</gene>
<evidence type="ECO:0000313" key="2">
    <source>
        <dbReference type="Proteomes" id="UP000664601"/>
    </source>
</evidence>
<organism evidence="1 2">
    <name type="scientific">Candidatus Enterococcus moelleringii</name>
    <dbReference type="NCBI Taxonomy" id="2815325"/>
    <lineage>
        <taxon>Bacteria</taxon>
        <taxon>Bacillati</taxon>
        <taxon>Bacillota</taxon>
        <taxon>Bacilli</taxon>
        <taxon>Lactobacillales</taxon>
        <taxon>Enterococcaceae</taxon>
        <taxon>Enterococcus</taxon>
    </lineage>
</organism>
<dbReference type="InterPro" id="IPR029063">
    <property type="entry name" value="SAM-dependent_MTases_sf"/>
</dbReference>
<dbReference type="EMBL" id="JAFREM010000015">
    <property type="protein sequence ID" value="MBO1306476.1"/>
    <property type="molecule type" value="Genomic_DNA"/>
</dbReference>
<reference evidence="1 2" key="1">
    <citation type="submission" date="2021-03" db="EMBL/GenBank/DDBJ databases">
        <title>Enterococcal diversity collection.</title>
        <authorList>
            <person name="Gilmore M.S."/>
            <person name="Schwartzman J."/>
            <person name="Van Tyne D."/>
            <person name="Martin M."/>
            <person name="Earl A.M."/>
            <person name="Manson A.L."/>
            <person name="Straub T."/>
            <person name="Salamzade R."/>
            <person name="Saavedra J."/>
            <person name="Lebreton F."/>
            <person name="Prichula J."/>
            <person name="Schaufler K."/>
            <person name="Gaca A."/>
            <person name="Sgardioli B."/>
            <person name="Wagenaar J."/>
            <person name="Strong T."/>
        </authorList>
    </citation>
    <scope>NUCLEOTIDE SEQUENCE [LARGE SCALE GENOMIC DNA]</scope>
    <source>
        <strain evidence="1 2">669A</strain>
    </source>
</reference>